<feature type="domain" description="Rab-GAP TBC" evidence="1">
    <location>
        <begin position="253"/>
        <end position="487"/>
    </location>
</feature>
<dbReference type="Proteomes" id="UP000001542">
    <property type="component" value="Unassembled WGS sequence"/>
</dbReference>
<dbReference type="AlphaFoldDB" id="A2DJ91"/>
<dbReference type="VEuPathDB" id="TrichDB:TVAGG3_0544010"/>
<sequence>MNRTVLCTVEYFTEIDSNGTNVQGTLASVGYNQNFYLYWTPLDGTSTQNITAVFDYEKIKEGDNWTLFEPFCLDCSKLGRFEFSENPYSIKININNNKLFRTFQITETELIPLTILIEQLLLNGIAVPSVSSRYSLEFYKGAHYGTYAFIPAHIQLNDRLFKNLEELWNNVLKFFEKLMIHLDASHAIPSDPAFPINTAARAVHLRVIEKINDYINNIPVYADITKESYAEAFDSAGKLKNPSEFKLRLFHSNKDQDLLPELIPFAMNVYPLDSTKQEREEIYKKLTKEFYSLQEQVKLIQQPQIDGNSKLFSTFRVIDHDVARTDRLNPAFKNDNSPGLLILSDFLKMYAVYNPPISYLQGMNDLFVPFITTFIPKWGDDGTPLDKDGNTLDYEPIKPMIFWCYESMLINTQQIKLLENVTGHCGHIAEQVEEILNKVSPLCSIWLRRHNLQGLLWCFSDFVLLFKRSFDDIWTTWMQFNACEEPDRFLLYFITAVLIASFDSYLLMTDITMTSMMEAFPRVLATLLPVNIGKIALWIQEYYAVTNKEVKKQNLELPNFEFFKPDWN</sequence>
<dbReference type="SMART" id="SM00164">
    <property type="entry name" value="TBC"/>
    <property type="match status" value="1"/>
</dbReference>
<proteinExistence type="predicted"/>
<dbReference type="EMBL" id="DS113207">
    <property type="protein sequence ID" value="EAY19478.1"/>
    <property type="molecule type" value="Genomic_DNA"/>
</dbReference>
<protein>
    <recommendedName>
        <fullName evidence="1">Rab-GAP TBC domain-containing protein</fullName>
    </recommendedName>
</protein>
<dbReference type="GO" id="GO:0005096">
    <property type="term" value="F:GTPase activator activity"/>
    <property type="evidence" value="ECO:0000318"/>
    <property type="project" value="GO_Central"/>
</dbReference>
<dbReference type="Gene3D" id="1.10.8.270">
    <property type="entry name" value="putative rabgap domain of human tbc1 domain family member 14 like domains"/>
    <property type="match status" value="1"/>
</dbReference>
<dbReference type="PANTHER" id="PTHR22957">
    <property type="entry name" value="TBC1 DOMAIN FAMILY MEMBER GTPASE-ACTIVATING PROTEIN"/>
    <property type="match status" value="1"/>
</dbReference>
<keyword evidence="3" id="KW-1185">Reference proteome</keyword>
<gene>
    <name evidence="2" type="ORF">TVAG_136090</name>
</gene>
<dbReference type="PANTHER" id="PTHR22957:SF661">
    <property type="entry name" value="GH16847P"/>
    <property type="match status" value="1"/>
</dbReference>
<reference evidence="2" key="1">
    <citation type="submission" date="2006-10" db="EMBL/GenBank/DDBJ databases">
        <authorList>
            <person name="Amadeo P."/>
            <person name="Zhao Q."/>
            <person name="Wortman J."/>
            <person name="Fraser-Liggett C."/>
            <person name="Carlton J."/>
        </authorList>
    </citation>
    <scope>NUCLEOTIDE SEQUENCE</scope>
    <source>
        <strain evidence="2">G3</strain>
    </source>
</reference>
<evidence type="ECO:0000313" key="3">
    <source>
        <dbReference type="Proteomes" id="UP000001542"/>
    </source>
</evidence>
<evidence type="ECO:0000259" key="1">
    <source>
        <dbReference type="PROSITE" id="PS50086"/>
    </source>
</evidence>
<dbReference type="InterPro" id="IPR035969">
    <property type="entry name" value="Rab-GAP_TBC_sf"/>
</dbReference>
<reference evidence="2" key="2">
    <citation type="journal article" date="2007" name="Science">
        <title>Draft genome sequence of the sexually transmitted pathogen Trichomonas vaginalis.</title>
        <authorList>
            <person name="Carlton J.M."/>
            <person name="Hirt R.P."/>
            <person name="Silva J.C."/>
            <person name="Delcher A.L."/>
            <person name="Schatz M."/>
            <person name="Zhao Q."/>
            <person name="Wortman J.R."/>
            <person name="Bidwell S.L."/>
            <person name="Alsmark U.C.M."/>
            <person name="Besteiro S."/>
            <person name="Sicheritz-Ponten T."/>
            <person name="Noel C.J."/>
            <person name="Dacks J.B."/>
            <person name="Foster P.G."/>
            <person name="Simillion C."/>
            <person name="Van de Peer Y."/>
            <person name="Miranda-Saavedra D."/>
            <person name="Barton G.J."/>
            <person name="Westrop G.D."/>
            <person name="Mueller S."/>
            <person name="Dessi D."/>
            <person name="Fiori P.L."/>
            <person name="Ren Q."/>
            <person name="Paulsen I."/>
            <person name="Zhang H."/>
            <person name="Bastida-Corcuera F.D."/>
            <person name="Simoes-Barbosa A."/>
            <person name="Brown M.T."/>
            <person name="Hayes R.D."/>
            <person name="Mukherjee M."/>
            <person name="Okumura C.Y."/>
            <person name="Schneider R."/>
            <person name="Smith A.J."/>
            <person name="Vanacova S."/>
            <person name="Villalvazo M."/>
            <person name="Haas B.J."/>
            <person name="Pertea M."/>
            <person name="Feldblyum T.V."/>
            <person name="Utterback T.R."/>
            <person name="Shu C.L."/>
            <person name="Osoegawa K."/>
            <person name="de Jong P.J."/>
            <person name="Hrdy I."/>
            <person name="Horvathova L."/>
            <person name="Zubacova Z."/>
            <person name="Dolezal P."/>
            <person name="Malik S.B."/>
            <person name="Logsdon J.M. Jr."/>
            <person name="Henze K."/>
            <person name="Gupta A."/>
            <person name="Wang C.C."/>
            <person name="Dunne R.L."/>
            <person name="Upcroft J.A."/>
            <person name="Upcroft P."/>
            <person name="White O."/>
            <person name="Salzberg S.L."/>
            <person name="Tang P."/>
            <person name="Chiu C.-H."/>
            <person name="Lee Y.-S."/>
            <person name="Embley T.M."/>
            <person name="Coombs G.H."/>
            <person name="Mottram J.C."/>
            <person name="Tachezy J."/>
            <person name="Fraser-Liggett C.M."/>
            <person name="Johnson P.J."/>
        </authorList>
    </citation>
    <scope>NUCLEOTIDE SEQUENCE [LARGE SCALE GENOMIC DNA]</scope>
    <source>
        <strain evidence="2">G3</strain>
    </source>
</reference>
<dbReference type="STRING" id="5722.A2DJ91"/>
<accession>A2DJ91</accession>
<dbReference type="KEGG" id="tva:5465006"/>
<dbReference type="PROSITE" id="PS50086">
    <property type="entry name" value="TBC_RABGAP"/>
    <property type="match status" value="1"/>
</dbReference>
<dbReference type="FunFam" id="1.10.8.270:FF:000106">
    <property type="entry name" value="Uncharacterized protein"/>
    <property type="match status" value="1"/>
</dbReference>
<dbReference type="eggNOG" id="KOG2197">
    <property type="taxonomic scope" value="Eukaryota"/>
</dbReference>
<evidence type="ECO:0000313" key="2">
    <source>
        <dbReference type="EMBL" id="EAY19478.1"/>
    </source>
</evidence>
<dbReference type="OrthoDB" id="10264062at2759"/>
<organism evidence="2 3">
    <name type="scientific">Trichomonas vaginalis (strain ATCC PRA-98 / G3)</name>
    <dbReference type="NCBI Taxonomy" id="412133"/>
    <lineage>
        <taxon>Eukaryota</taxon>
        <taxon>Metamonada</taxon>
        <taxon>Parabasalia</taxon>
        <taxon>Trichomonadida</taxon>
        <taxon>Trichomonadidae</taxon>
        <taxon>Trichomonas</taxon>
    </lineage>
</organism>
<dbReference type="Pfam" id="PF00566">
    <property type="entry name" value="RabGAP-TBC"/>
    <property type="match status" value="1"/>
</dbReference>
<dbReference type="SMR" id="A2DJ91"/>
<dbReference type="InterPro" id="IPR000195">
    <property type="entry name" value="Rab-GAP-TBC_dom"/>
</dbReference>
<dbReference type="VEuPathDB" id="TrichDB:TVAG_136090"/>
<dbReference type="InParanoid" id="A2DJ91"/>
<name>A2DJ91_TRIV3</name>
<dbReference type="SUPFAM" id="SSF47923">
    <property type="entry name" value="Ypt/Rab-GAP domain of gyp1p"/>
    <property type="match status" value="1"/>
</dbReference>